<dbReference type="AlphaFoldDB" id="J9QTZ0"/>
<dbReference type="HOGENOM" id="CLU_3316196_0_0_10"/>
<evidence type="ECO:0000313" key="1">
    <source>
        <dbReference type="EMBL" id="AFR36556.1"/>
    </source>
</evidence>
<dbReference type="Proteomes" id="UP000006276">
    <property type="component" value="Chromosome"/>
</dbReference>
<dbReference type="KEGG" id="rag:B739_1974"/>
<name>J9QTZ0_RIEAN</name>
<reference evidence="1 2" key="1">
    <citation type="submission" date="2012-09" db="EMBL/GenBank/DDBJ databases">
        <title>Riemerella anatipestifer vaccine strains.</title>
        <authorList>
            <person name="Chun C.A."/>
            <person name="Shu W.M."/>
            <person name="Kang Z.D."/>
            <person name="Jia W.X."/>
        </authorList>
    </citation>
    <scope>NUCLEOTIDE SEQUENCE [LARGE SCALE GENOMIC DNA]</scope>
    <source>
        <strain evidence="1 2">RA-CH-1</strain>
    </source>
</reference>
<proteinExistence type="predicted"/>
<dbReference type="EMBL" id="CP003787">
    <property type="protein sequence ID" value="AFR36556.1"/>
    <property type="molecule type" value="Genomic_DNA"/>
</dbReference>
<dbReference type="PATRIC" id="fig|1228997.3.peg.1975"/>
<evidence type="ECO:0000313" key="2">
    <source>
        <dbReference type="Proteomes" id="UP000006276"/>
    </source>
</evidence>
<organism evidence="1 2">
    <name type="scientific">Riemerella anatipestifer RA-CH-1</name>
    <dbReference type="NCBI Taxonomy" id="1228997"/>
    <lineage>
        <taxon>Bacteria</taxon>
        <taxon>Pseudomonadati</taxon>
        <taxon>Bacteroidota</taxon>
        <taxon>Flavobacteriia</taxon>
        <taxon>Flavobacteriales</taxon>
        <taxon>Weeksellaceae</taxon>
        <taxon>Riemerella</taxon>
    </lineage>
</organism>
<keyword evidence="2" id="KW-1185">Reference proteome</keyword>
<protein>
    <submittedName>
        <fullName evidence="1">Uncharacterized protein</fullName>
    </submittedName>
</protein>
<accession>J9QTZ0</accession>
<sequence>MNFICLFLLVFGAKLEQEKGSEKLAFYGTVKFGVSYPEN</sequence>
<gene>
    <name evidence="1" type="ORF">B739_1974</name>
</gene>